<feature type="region of interest" description="Disordered" evidence="1">
    <location>
        <begin position="614"/>
        <end position="649"/>
    </location>
</feature>
<sequence length="649" mass="65559">MSDFNSQVQVDLRGNLTAVAKNMSRAVSGLASSASRDFGRLGKAAAGVSNGIDNLGNKYTGLATGFATGALAKGVISFNDTLLDIKVQAGMGADEVQDLKQKLYEVANDESIRVNPQELIGGLATFIDLTGDIPFAVENLRNIGLAMRASGADSVAIAQTMNALRDIGIDSAEGVTNAFELLIEQGKKGSVPFREMAREIGPLATQMNALGYEGQEALNFIGAFFMAARKGTGSAAEAATATSAFLNAIKSKGDMLAAGGIKLFDEEGNRRNLDLVLQDTFTALNKIKDPIARDKKAFEIFAESGSAAIAKLQSEFAKTGKMATLADLMSIETTGAQIEQDAIDKARGMGAAIDTLNAALSRMADDNLAEPIQTLADAINGLNSEQLETLFDVAATGVTAAAGIWAVNKAIRGTAAGVRFVQGLRGAKGAGGRAAGALASAAATPVIVTNWPTGGGYGYGAGAEGGRAKRGAKPRGRLGGLVSLGARASAATGLSGMASKAGRFVRGAGPLATGLAVLNIGSAAVSGDARGVATSTGGLGGALLGGQLGAMGGSLVGPIGTAIGGVIGAGLGAWLGEEAINSLWNSMSSSGTETGDGQSKEALERNTAALERQAKAIEDNTKAQGALGRRNRRGARSGDAMGSLEGGAP</sequence>
<proteinExistence type="predicted"/>
<accession>A0A367XHT2</accession>
<protein>
    <recommendedName>
        <fullName evidence="2">Phage tail tape measure protein domain-containing protein</fullName>
    </recommendedName>
</protein>
<comment type="caution">
    <text evidence="3">The sequence shown here is derived from an EMBL/GenBank/DDBJ whole genome shotgun (WGS) entry which is preliminary data.</text>
</comment>
<reference evidence="3 4" key="1">
    <citation type="submission" date="2014-07" db="EMBL/GenBank/DDBJ databases">
        <title>Draft genome sequence of Thalassospira xiamenensis IB13.</title>
        <authorList>
            <person name="Lai Q."/>
            <person name="Shao Z."/>
        </authorList>
    </citation>
    <scope>NUCLEOTIDE SEQUENCE [LARGE SCALE GENOMIC DNA]</scope>
    <source>
        <strain evidence="3 4">IB13</strain>
    </source>
</reference>
<evidence type="ECO:0000256" key="1">
    <source>
        <dbReference type="SAM" id="MobiDB-lite"/>
    </source>
</evidence>
<dbReference type="RefSeq" id="WP_062961196.1">
    <property type="nucleotide sequence ID" value="NZ_JPWJ01000001.1"/>
</dbReference>
<feature type="domain" description="Phage tail tape measure protein" evidence="2">
    <location>
        <begin position="139"/>
        <end position="301"/>
    </location>
</feature>
<name>A0A367XHT2_9PROT</name>
<organism evidence="3 4">
    <name type="scientific">Thalassospira xiamenensis</name>
    <dbReference type="NCBI Taxonomy" id="220697"/>
    <lineage>
        <taxon>Bacteria</taxon>
        <taxon>Pseudomonadati</taxon>
        <taxon>Pseudomonadota</taxon>
        <taxon>Alphaproteobacteria</taxon>
        <taxon>Rhodospirillales</taxon>
        <taxon>Thalassospiraceae</taxon>
        <taxon>Thalassospira</taxon>
    </lineage>
</organism>
<dbReference type="Pfam" id="PF10145">
    <property type="entry name" value="PhageMin_Tail"/>
    <property type="match status" value="1"/>
</dbReference>
<dbReference type="AlphaFoldDB" id="A0A367XHT2"/>
<dbReference type="InterPro" id="IPR010090">
    <property type="entry name" value="Phage_tape_meas"/>
</dbReference>
<evidence type="ECO:0000313" key="3">
    <source>
        <dbReference type="EMBL" id="RCK53206.1"/>
    </source>
</evidence>
<evidence type="ECO:0000313" key="4">
    <source>
        <dbReference type="Proteomes" id="UP000252266"/>
    </source>
</evidence>
<gene>
    <name evidence="3" type="ORF">TH44_03165</name>
</gene>
<dbReference type="Proteomes" id="UP000252266">
    <property type="component" value="Unassembled WGS sequence"/>
</dbReference>
<dbReference type="EMBL" id="JPWJ01000001">
    <property type="protein sequence ID" value="RCK53206.1"/>
    <property type="molecule type" value="Genomic_DNA"/>
</dbReference>
<evidence type="ECO:0000259" key="2">
    <source>
        <dbReference type="Pfam" id="PF10145"/>
    </source>
</evidence>